<keyword evidence="2" id="KW-0472">Membrane</keyword>
<dbReference type="STRING" id="1028.SAMN05661096_03276"/>
<proteinExistence type="predicted"/>
<dbReference type="Proteomes" id="UP000193804">
    <property type="component" value="Unassembled WGS sequence"/>
</dbReference>
<organism evidence="3 4">
    <name type="scientific">Marivirga sericea</name>
    <dbReference type="NCBI Taxonomy" id="1028"/>
    <lineage>
        <taxon>Bacteria</taxon>
        <taxon>Pseudomonadati</taxon>
        <taxon>Bacteroidota</taxon>
        <taxon>Cytophagia</taxon>
        <taxon>Cytophagales</taxon>
        <taxon>Marivirgaceae</taxon>
        <taxon>Marivirga</taxon>
    </lineage>
</organism>
<keyword evidence="2" id="KW-1133">Transmembrane helix</keyword>
<name>A0A1X7KYA7_9BACT</name>
<accession>A0A1X7KYA7</accession>
<feature type="region of interest" description="Disordered" evidence="1">
    <location>
        <begin position="52"/>
        <end position="91"/>
    </location>
</feature>
<keyword evidence="4" id="KW-1185">Reference proteome</keyword>
<protein>
    <submittedName>
        <fullName evidence="3">Uncharacterized protein</fullName>
    </submittedName>
</protein>
<sequence length="91" mass="9979">MNAFSINIVLEEMSETFLRYIIQNPDYLILVASCAFLVSYFIRWVLKNGNNSDDEDGGGGGGSNENDDDPVLDLPPGVCLPKDKPEPELTA</sequence>
<evidence type="ECO:0000256" key="2">
    <source>
        <dbReference type="SAM" id="Phobius"/>
    </source>
</evidence>
<dbReference type="AlphaFoldDB" id="A0A1X7KYA7"/>
<feature type="compositionally biased region" description="Basic and acidic residues" evidence="1">
    <location>
        <begin position="81"/>
        <end position="91"/>
    </location>
</feature>
<evidence type="ECO:0000313" key="3">
    <source>
        <dbReference type="EMBL" id="SMG46445.1"/>
    </source>
</evidence>
<feature type="transmembrane region" description="Helical" evidence="2">
    <location>
        <begin position="27"/>
        <end position="46"/>
    </location>
</feature>
<evidence type="ECO:0000313" key="4">
    <source>
        <dbReference type="Proteomes" id="UP000193804"/>
    </source>
</evidence>
<keyword evidence="2" id="KW-0812">Transmembrane</keyword>
<reference evidence="4" key="1">
    <citation type="submission" date="2017-04" db="EMBL/GenBank/DDBJ databases">
        <authorList>
            <person name="Varghese N."/>
            <person name="Submissions S."/>
        </authorList>
    </citation>
    <scope>NUCLEOTIDE SEQUENCE [LARGE SCALE GENOMIC DNA]</scope>
    <source>
        <strain evidence="4">DSM 4125</strain>
    </source>
</reference>
<gene>
    <name evidence="3" type="ORF">SAMN05661096_03276</name>
</gene>
<dbReference type="EMBL" id="FXAW01000007">
    <property type="protein sequence ID" value="SMG46445.1"/>
    <property type="molecule type" value="Genomic_DNA"/>
</dbReference>
<evidence type="ECO:0000256" key="1">
    <source>
        <dbReference type="SAM" id="MobiDB-lite"/>
    </source>
</evidence>